<name>A0A6J4JR71_9CHLR</name>
<dbReference type="EMBL" id="CADCTR010001183">
    <property type="protein sequence ID" value="CAA9285042.1"/>
    <property type="molecule type" value="Genomic_DNA"/>
</dbReference>
<accession>A0A6J4JR71</accession>
<dbReference type="AlphaFoldDB" id="A0A6J4JR71"/>
<proteinExistence type="predicted"/>
<evidence type="ECO:0000313" key="1">
    <source>
        <dbReference type="EMBL" id="CAA9285042.1"/>
    </source>
</evidence>
<gene>
    <name evidence="1" type="ORF">AVDCRST_MAG93-3464</name>
</gene>
<organism evidence="1">
    <name type="scientific">uncultured Chloroflexia bacterium</name>
    <dbReference type="NCBI Taxonomy" id="1672391"/>
    <lineage>
        <taxon>Bacteria</taxon>
        <taxon>Bacillati</taxon>
        <taxon>Chloroflexota</taxon>
        <taxon>Chloroflexia</taxon>
        <taxon>environmental samples</taxon>
    </lineage>
</organism>
<reference evidence="1" key="1">
    <citation type="submission" date="2020-02" db="EMBL/GenBank/DDBJ databases">
        <authorList>
            <person name="Meier V. D."/>
        </authorList>
    </citation>
    <scope>NUCLEOTIDE SEQUENCE</scope>
    <source>
        <strain evidence="1">AVDCRST_MAG93</strain>
    </source>
</reference>
<protein>
    <submittedName>
        <fullName evidence="1">Uncharacterized protein</fullName>
    </submittedName>
</protein>
<sequence length="152" mass="17620">MGKEDPGGKQEADLALAYLKELDEKTMSLAWGSDKTPEDRRRIVLAATIFGRQFEERLRECPPENLEEKEFQRFLMALMNAVISEFAERESIDHTAAATFLSDVNVRDYVLEFNEVLEEFSDEPERSLDEHLKTAIENREEHARWADHWSSG</sequence>